<reference evidence="1 2" key="1">
    <citation type="submission" date="2015-07" db="EMBL/GenBank/DDBJ databases">
        <title>The genome of Melipona quadrifasciata.</title>
        <authorList>
            <person name="Pan H."/>
            <person name="Kapheim K."/>
        </authorList>
    </citation>
    <scope>NUCLEOTIDE SEQUENCE [LARGE SCALE GENOMIC DNA]</scope>
    <source>
        <strain evidence="1">0111107301</strain>
        <tissue evidence="1">Whole body</tissue>
    </source>
</reference>
<gene>
    <name evidence="1" type="ORF">WN51_00092</name>
</gene>
<keyword evidence="2" id="KW-1185">Reference proteome</keyword>
<protein>
    <submittedName>
        <fullName evidence="1">Uncharacterized protein</fullName>
    </submittedName>
</protein>
<proteinExistence type="predicted"/>
<accession>A0A0M9ABK0</accession>
<dbReference type="EMBL" id="KQ435690">
    <property type="protein sequence ID" value="KOX81185.1"/>
    <property type="molecule type" value="Genomic_DNA"/>
</dbReference>
<dbReference type="Proteomes" id="UP000053105">
    <property type="component" value="Unassembled WGS sequence"/>
</dbReference>
<name>A0A0M9ABK0_9HYME</name>
<evidence type="ECO:0000313" key="1">
    <source>
        <dbReference type="EMBL" id="KOX81185.1"/>
    </source>
</evidence>
<organism evidence="1 2">
    <name type="scientific">Melipona quadrifasciata</name>
    <dbReference type="NCBI Taxonomy" id="166423"/>
    <lineage>
        <taxon>Eukaryota</taxon>
        <taxon>Metazoa</taxon>
        <taxon>Ecdysozoa</taxon>
        <taxon>Arthropoda</taxon>
        <taxon>Hexapoda</taxon>
        <taxon>Insecta</taxon>
        <taxon>Pterygota</taxon>
        <taxon>Neoptera</taxon>
        <taxon>Endopterygota</taxon>
        <taxon>Hymenoptera</taxon>
        <taxon>Apocrita</taxon>
        <taxon>Aculeata</taxon>
        <taxon>Apoidea</taxon>
        <taxon>Anthophila</taxon>
        <taxon>Apidae</taxon>
        <taxon>Melipona</taxon>
    </lineage>
</organism>
<sequence length="198" mass="22207">MATQELSNDATLKSDGDLSIAEQLICSGLGFLNYEFRTGCASRSYRSSMLSRQSVRNPARMGDRASLAGSYNNKSEYESLDLQDLMRVLVGNKKSYCVVFAPLRTKVSLVLLVPLRVLQRSTERFFRVTEPCVIPDCRMLQNVSATQIHSWYMSSRGFSLALANPRSTQVTPATINKFCRSTGFPYRLKIPSDININI</sequence>
<evidence type="ECO:0000313" key="2">
    <source>
        <dbReference type="Proteomes" id="UP000053105"/>
    </source>
</evidence>
<dbReference type="AlphaFoldDB" id="A0A0M9ABK0"/>